<dbReference type="PRINTS" id="PR00958">
    <property type="entry name" value="HOMSERKINASE"/>
</dbReference>
<gene>
    <name evidence="12" type="primary">thrB</name>
    <name evidence="15" type="ORF">QVH07_13010</name>
</gene>
<feature type="domain" description="GHMP kinase C-terminal" evidence="14">
    <location>
        <begin position="211"/>
        <end position="286"/>
    </location>
</feature>
<dbReference type="InterPro" id="IPR014721">
    <property type="entry name" value="Ribsml_uS5_D2-typ_fold_subgr"/>
</dbReference>
<evidence type="ECO:0000313" key="15">
    <source>
        <dbReference type="EMBL" id="MDN3205076.1"/>
    </source>
</evidence>
<dbReference type="NCBIfam" id="TIGR00191">
    <property type="entry name" value="thrB"/>
    <property type="match status" value="1"/>
</dbReference>
<dbReference type="SUPFAM" id="SSF55060">
    <property type="entry name" value="GHMP Kinase, C-terminal domain"/>
    <property type="match status" value="1"/>
</dbReference>
<dbReference type="Proteomes" id="UP001171916">
    <property type="component" value="Unassembled WGS sequence"/>
</dbReference>
<evidence type="ECO:0000256" key="12">
    <source>
        <dbReference type="HAMAP-Rule" id="MF_00384"/>
    </source>
</evidence>
<keyword evidence="8 12" id="KW-0547">Nucleotide-binding</keyword>
<feature type="binding site" evidence="12">
    <location>
        <begin position="90"/>
        <end position="100"/>
    </location>
    <ligand>
        <name>ATP</name>
        <dbReference type="ChEBI" id="CHEBI:30616"/>
    </ligand>
</feature>
<dbReference type="NCBIfam" id="NF002288">
    <property type="entry name" value="PRK01212.1-4"/>
    <property type="match status" value="1"/>
</dbReference>
<dbReference type="EC" id="2.7.1.39" evidence="3 12"/>
<dbReference type="RefSeq" id="WP_290000976.1">
    <property type="nucleotide sequence ID" value="NZ_JAUEPH010000005.1"/>
</dbReference>
<dbReference type="InterPro" id="IPR006204">
    <property type="entry name" value="GHMP_kinase_N_dom"/>
</dbReference>
<evidence type="ECO:0000256" key="8">
    <source>
        <dbReference type="ARBA" id="ARBA00022741"/>
    </source>
</evidence>
<dbReference type="InterPro" id="IPR000870">
    <property type="entry name" value="Homoserine_kinase"/>
</dbReference>
<evidence type="ECO:0000256" key="3">
    <source>
        <dbReference type="ARBA" id="ARBA00012078"/>
    </source>
</evidence>
<name>A0ABT7YF31_9BACT</name>
<comment type="catalytic activity">
    <reaction evidence="11 12">
        <text>L-homoserine + ATP = O-phospho-L-homoserine + ADP + H(+)</text>
        <dbReference type="Rhea" id="RHEA:13985"/>
        <dbReference type="ChEBI" id="CHEBI:15378"/>
        <dbReference type="ChEBI" id="CHEBI:30616"/>
        <dbReference type="ChEBI" id="CHEBI:57476"/>
        <dbReference type="ChEBI" id="CHEBI:57590"/>
        <dbReference type="ChEBI" id="CHEBI:456216"/>
        <dbReference type="EC" id="2.7.1.39"/>
    </reaction>
</comment>
<keyword evidence="7 12" id="KW-0791">Threonine biosynthesis</keyword>
<dbReference type="PANTHER" id="PTHR20861:SF1">
    <property type="entry name" value="HOMOSERINE KINASE"/>
    <property type="match status" value="1"/>
</dbReference>
<organism evidence="15 16">
    <name type="scientific">Algoriphagus sediminis</name>
    <dbReference type="NCBI Taxonomy" id="3057113"/>
    <lineage>
        <taxon>Bacteria</taxon>
        <taxon>Pseudomonadati</taxon>
        <taxon>Bacteroidota</taxon>
        <taxon>Cytophagia</taxon>
        <taxon>Cytophagales</taxon>
        <taxon>Cyclobacteriaceae</taxon>
        <taxon>Algoriphagus</taxon>
    </lineage>
</organism>
<keyword evidence="10 12" id="KW-0067">ATP-binding</keyword>
<dbReference type="SUPFAM" id="SSF54211">
    <property type="entry name" value="Ribosomal protein S5 domain 2-like"/>
    <property type="match status" value="1"/>
</dbReference>
<reference evidence="15" key="1">
    <citation type="submission" date="2023-06" db="EMBL/GenBank/DDBJ databases">
        <title>Robiginitalea aurantiacus sp. nov. and Algoriphagus sediminis sp. nov., isolated from coastal sediment.</title>
        <authorList>
            <person name="Zhou Z.Y."/>
            <person name="An J."/>
            <person name="Jia Y.W."/>
            <person name="Du Z.J."/>
        </authorList>
    </citation>
    <scope>NUCLEOTIDE SEQUENCE</scope>
    <source>
        <strain evidence="15">C2-7</strain>
    </source>
</reference>
<dbReference type="PROSITE" id="PS00627">
    <property type="entry name" value="GHMP_KINASES_ATP"/>
    <property type="match status" value="1"/>
</dbReference>
<dbReference type="InterPro" id="IPR013750">
    <property type="entry name" value="GHMP_kinase_C_dom"/>
</dbReference>
<dbReference type="PIRSF" id="PIRSF000676">
    <property type="entry name" value="Homoser_kin"/>
    <property type="match status" value="1"/>
</dbReference>
<keyword evidence="5 12" id="KW-0028">Amino-acid biosynthesis</keyword>
<keyword evidence="6 12" id="KW-0808">Transferase</keyword>
<keyword evidence="9 12" id="KW-0418">Kinase</keyword>
<feature type="domain" description="GHMP kinase N-terminal" evidence="13">
    <location>
        <begin position="65"/>
        <end position="149"/>
    </location>
</feature>
<evidence type="ECO:0000259" key="14">
    <source>
        <dbReference type="Pfam" id="PF08544"/>
    </source>
</evidence>
<dbReference type="Pfam" id="PF08544">
    <property type="entry name" value="GHMP_kinases_C"/>
    <property type="match status" value="1"/>
</dbReference>
<evidence type="ECO:0000256" key="5">
    <source>
        <dbReference type="ARBA" id="ARBA00022605"/>
    </source>
</evidence>
<proteinExistence type="inferred from homology"/>
<evidence type="ECO:0000313" key="16">
    <source>
        <dbReference type="Proteomes" id="UP001171916"/>
    </source>
</evidence>
<dbReference type="HAMAP" id="MF_00384">
    <property type="entry name" value="Homoser_kinase"/>
    <property type="match status" value="1"/>
</dbReference>
<keyword evidence="16" id="KW-1185">Reference proteome</keyword>
<evidence type="ECO:0000256" key="10">
    <source>
        <dbReference type="ARBA" id="ARBA00022840"/>
    </source>
</evidence>
<comment type="function">
    <text evidence="12">Catalyzes the ATP-dependent phosphorylation of L-homoserine to L-homoserine phosphate.</text>
</comment>
<evidence type="ECO:0000256" key="7">
    <source>
        <dbReference type="ARBA" id="ARBA00022697"/>
    </source>
</evidence>
<dbReference type="Pfam" id="PF00288">
    <property type="entry name" value="GHMP_kinases_N"/>
    <property type="match status" value="1"/>
</dbReference>
<evidence type="ECO:0000256" key="6">
    <source>
        <dbReference type="ARBA" id="ARBA00022679"/>
    </source>
</evidence>
<dbReference type="Gene3D" id="3.30.230.10">
    <property type="match status" value="1"/>
</dbReference>
<evidence type="ECO:0000256" key="9">
    <source>
        <dbReference type="ARBA" id="ARBA00022777"/>
    </source>
</evidence>
<keyword evidence="12" id="KW-0963">Cytoplasm</keyword>
<dbReference type="InterPro" id="IPR020568">
    <property type="entry name" value="Ribosomal_Su5_D2-typ_SF"/>
</dbReference>
<dbReference type="PANTHER" id="PTHR20861">
    <property type="entry name" value="HOMOSERINE/4-DIPHOSPHOCYTIDYL-2-C-METHYL-D-ERYTHRITOL KINASE"/>
    <property type="match status" value="1"/>
</dbReference>
<comment type="subcellular location">
    <subcellularLocation>
        <location evidence="12">Cytoplasm</location>
    </subcellularLocation>
</comment>
<evidence type="ECO:0000256" key="2">
    <source>
        <dbReference type="ARBA" id="ARBA00007370"/>
    </source>
</evidence>
<dbReference type="EMBL" id="JAUEPH010000005">
    <property type="protein sequence ID" value="MDN3205076.1"/>
    <property type="molecule type" value="Genomic_DNA"/>
</dbReference>
<sequence length="309" mass="32802">MEKVKAFAPATVANVSCGFDILGFALDSLGDHVILSKNDEKVLRVISIKGDGGRLPLEADKNTCSIAIRAMLDDLGSDQGFDIELEKGLPLGSGMGSSAASAVAALVAVNELLGNPYPKNELLPFAMEAERAACGTAHADNVAPSLLGGFVLIRGYKPLDVIKLSVPDNLTCTLLHPNYQLNTSDSRSVLKDRIPLKDAITQSGNVAGLVAGLFQSDYALISRSLEDVIAEPYRASLLPGFDEVKKAMLELGALGLGISGSGPTLFILSEGKEKHEHFVQKAKEIYDNLGLSLKAYFSRINTKGGFVIQ</sequence>
<evidence type="ECO:0000256" key="4">
    <source>
        <dbReference type="ARBA" id="ARBA00017858"/>
    </source>
</evidence>
<dbReference type="Gene3D" id="3.30.70.890">
    <property type="entry name" value="GHMP kinase, C-terminal domain"/>
    <property type="match status" value="1"/>
</dbReference>
<comment type="pathway">
    <text evidence="1 12">Amino-acid biosynthesis; L-threonine biosynthesis; L-threonine from L-aspartate: step 4/5.</text>
</comment>
<evidence type="ECO:0000256" key="1">
    <source>
        <dbReference type="ARBA" id="ARBA00005015"/>
    </source>
</evidence>
<accession>A0ABT7YF31</accession>
<dbReference type="InterPro" id="IPR036554">
    <property type="entry name" value="GHMP_kinase_C_sf"/>
</dbReference>
<protein>
    <recommendedName>
        <fullName evidence="4 12">Homoserine kinase</fullName>
        <shortName evidence="12">HK</shortName>
        <shortName evidence="12">HSK</shortName>
        <ecNumber evidence="3 12">2.7.1.39</ecNumber>
    </recommendedName>
</protein>
<dbReference type="GO" id="GO:0004413">
    <property type="term" value="F:homoserine kinase activity"/>
    <property type="evidence" value="ECO:0007669"/>
    <property type="project" value="UniProtKB-EC"/>
</dbReference>
<dbReference type="InterPro" id="IPR006203">
    <property type="entry name" value="GHMP_knse_ATP-bd_CS"/>
</dbReference>
<evidence type="ECO:0000259" key="13">
    <source>
        <dbReference type="Pfam" id="PF00288"/>
    </source>
</evidence>
<comment type="caution">
    <text evidence="15">The sequence shown here is derived from an EMBL/GenBank/DDBJ whole genome shotgun (WGS) entry which is preliminary data.</text>
</comment>
<comment type="similarity">
    <text evidence="2 12">Belongs to the GHMP kinase family. Homoserine kinase subfamily.</text>
</comment>
<evidence type="ECO:0000256" key="11">
    <source>
        <dbReference type="ARBA" id="ARBA00049375"/>
    </source>
</evidence>